<dbReference type="NCBIfam" id="TIGR01783">
    <property type="entry name" value="TonB-siderophor"/>
    <property type="match status" value="1"/>
</dbReference>
<accession>A0ABR6NJN0</accession>
<evidence type="ECO:0000256" key="1">
    <source>
        <dbReference type="ARBA" id="ARBA00004571"/>
    </source>
</evidence>
<dbReference type="Pfam" id="PF00593">
    <property type="entry name" value="TonB_dep_Rec_b-barrel"/>
    <property type="match status" value="1"/>
</dbReference>
<dbReference type="PANTHER" id="PTHR32552">
    <property type="entry name" value="FERRICHROME IRON RECEPTOR-RELATED"/>
    <property type="match status" value="1"/>
</dbReference>
<protein>
    <submittedName>
        <fullName evidence="15">Catecholate siderophore receptor</fullName>
    </submittedName>
</protein>
<feature type="domain" description="TonB-dependent receptor-like beta-barrel" evidence="13">
    <location>
        <begin position="240"/>
        <end position="743"/>
    </location>
</feature>
<feature type="signal peptide" evidence="12">
    <location>
        <begin position="1"/>
        <end position="29"/>
    </location>
</feature>
<name>A0ABR6NJN0_9SPHN</name>
<dbReference type="InterPro" id="IPR012910">
    <property type="entry name" value="Plug_dom"/>
</dbReference>
<reference evidence="15 16" key="1">
    <citation type="submission" date="2020-08" db="EMBL/GenBank/DDBJ databases">
        <title>Exploring microbial biodiversity for novel pathways involved in the catabolism of aromatic compounds derived from lignin.</title>
        <authorList>
            <person name="Elkins J."/>
        </authorList>
    </citation>
    <scope>NUCLEOTIDE SEQUENCE [LARGE SCALE GENOMIC DNA]</scope>
    <source>
        <strain evidence="15 16">B1D3A</strain>
    </source>
</reference>
<comment type="subcellular location">
    <subcellularLocation>
        <location evidence="1 10">Cell outer membrane</location>
        <topology evidence="1 10">Multi-pass membrane protein</topology>
    </subcellularLocation>
</comment>
<evidence type="ECO:0000256" key="11">
    <source>
        <dbReference type="RuleBase" id="RU003357"/>
    </source>
</evidence>
<dbReference type="InterPro" id="IPR010105">
    <property type="entry name" value="TonB_sidphr_rcpt"/>
</dbReference>
<evidence type="ECO:0000259" key="13">
    <source>
        <dbReference type="Pfam" id="PF00593"/>
    </source>
</evidence>
<keyword evidence="8 15" id="KW-0675">Receptor</keyword>
<evidence type="ECO:0000256" key="3">
    <source>
        <dbReference type="ARBA" id="ARBA00022448"/>
    </source>
</evidence>
<feature type="domain" description="TonB-dependent receptor plug" evidence="14">
    <location>
        <begin position="67"/>
        <end position="166"/>
    </location>
</feature>
<feature type="chain" id="PRO_5046186232" evidence="12">
    <location>
        <begin position="30"/>
        <end position="780"/>
    </location>
</feature>
<dbReference type="PANTHER" id="PTHR32552:SF83">
    <property type="entry name" value="BLR3904 PROTEIN"/>
    <property type="match status" value="1"/>
</dbReference>
<evidence type="ECO:0000313" key="16">
    <source>
        <dbReference type="Proteomes" id="UP001138540"/>
    </source>
</evidence>
<dbReference type="PROSITE" id="PS52016">
    <property type="entry name" value="TONB_DEPENDENT_REC_3"/>
    <property type="match status" value="1"/>
</dbReference>
<keyword evidence="7 10" id="KW-0472">Membrane</keyword>
<dbReference type="InterPro" id="IPR036942">
    <property type="entry name" value="Beta-barrel_TonB_sf"/>
</dbReference>
<keyword evidence="16" id="KW-1185">Reference proteome</keyword>
<evidence type="ECO:0000256" key="4">
    <source>
        <dbReference type="ARBA" id="ARBA00022452"/>
    </source>
</evidence>
<gene>
    <name evidence="15" type="ORF">HNP60_003470</name>
</gene>
<organism evidence="15 16">
    <name type="scientific">Sphingobium lignivorans</name>
    <dbReference type="NCBI Taxonomy" id="2735886"/>
    <lineage>
        <taxon>Bacteria</taxon>
        <taxon>Pseudomonadati</taxon>
        <taxon>Pseudomonadota</taxon>
        <taxon>Alphaproteobacteria</taxon>
        <taxon>Sphingomonadales</taxon>
        <taxon>Sphingomonadaceae</taxon>
        <taxon>Sphingobium</taxon>
    </lineage>
</organism>
<keyword evidence="12" id="KW-0732">Signal</keyword>
<evidence type="ECO:0000256" key="5">
    <source>
        <dbReference type="ARBA" id="ARBA00022692"/>
    </source>
</evidence>
<comment type="caution">
    <text evidence="15">The sequence shown here is derived from an EMBL/GenBank/DDBJ whole genome shotgun (WGS) entry which is preliminary data.</text>
</comment>
<evidence type="ECO:0000259" key="14">
    <source>
        <dbReference type="Pfam" id="PF07715"/>
    </source>
</evidence>
<evidence type="ECO:0000256" key="10">
    <source>
        <dbReference type="PROSITE-ProRule" id="PRU01360"/>
    </source>
</evidence>
<comment type="similarity">
    <text evidence="2 10 11">Belongs to the TonB-dependent receptor family.</text>
</comment>
<evidence type="ECO:0000256" key="12">
    <source>
        <dbReference type="SAM" id="SignalP"/>
    </source>
</evidence>
<evidence type="ECO:0000256" key="6">
    <source>
        <dbReference type="ARBA" id="ARBA00023077"/>
    </source>
</evidence>
<evidence type="ECO:0000313" key="15">
    <source>
        <dbReference type="EMBL" id="MBB5987496.1"/>
    </source>
</evidence>
<proteinExistence type="inferred from homology"/>
<keyword evidence="3 10" id="KW-0813">Transport</keyword>
<evidence type="ECO:0000256" key="7">
    <source>
        <dbReference type="ARBA" id="ARBA00023136"/>
    </source>
</evidence>
<sequence>MTLLSSRQAQAFLALSCVGSVLTPTLAQAQTGADTQQPALGGVTVTDTAIDDTRETRVETPKATRPVRDTPQTITVLTGQQLEQQNLLTLRDALSIVPGITFGAGEGGGGYGDSINMRGYSANTDITQDGVRDSGQYSRTDPFNTEQIEVTNGANSVIAGSGSVGGSINIVTKRPLAEDRVVMTAGIGTDDYYRGTIDANLVVGDFAAFRLNAMGHRNDVPGRDVENYERWGIAPSFTIGINSPTRLTLQYLHQEDTNIPQYGVPYVAALGGLLPGADISDYFGYRNVDTQESTVDQLTAIFEHEFSDTVSIRNLTRWQNVEQFVRVSPPQGTYCLASGTQANGAACPATTPPGYFLPGGPRGTTRDSRNELAFTQLDLMATAFTGGIEHTITLGGALSWEKYGLVSGNWKRNADGTTPAEPLINIANPNEVVMGPAGFSYGSNRWTGPVNFLPTATQDGEQKNYAVYLFDTMKLTEQFELNAGIRYEKNKGWFRPGTIAGATATSPGVTTPGTKVWNEDDLFSYRVGLVYKPVEAISAYVAYGNSKTPSKTSVNGSCTIAGVNGATATSCNVDPETAVNYEVGVKAELGEGVLLSAALFRNERSNYKVASIDPTIPDQQLNGKSRVNGVALGANGQITRAWSITANYTYLDSKVLQNAANGAADDPQKGAPLTNTPKHSGSVFTTYKLPFGLQVGYGFTYQGKFYLNNTGDVLYEVDDYLIHNAYLSYNFTDTIGLQLNVKNFTDEKYFTGVRNNATTNAGWARVGEGISAIGTLTVGF</sequence>
<evidence type="ECO:0000256" key="8">
    <source>
        <dbReference type="ARBA" id="ARBA00023170"/>
    </source>
</evidence>
<dbReference type="InterPro" id="IPR000531">
    <property type="entry name" value="Beta-barrel_TonB"/>
</dbReference>
<keyword evidence="5 10" id="KW-0812">Transmembrane</keyword>
<dbReference type="Pfam" id="PF07715">
    <property type="entry name" value="Plug"/>
    <property type="match status" value="1"/>
</dbReference>
<keyword evidence="6 11" id="KW-0798">TonB box</keyword>
<evidence type="ECO:0000256" key="2">
    <source>
        <dbReference type="ARBA" id="ARBA00009810"/>
    </source>
</evidence>
<keyword evidence="9 10" id="KW-0998">Cell outer membrane</keyword>
<dbReference type="Proteomes" id="UP001138540">
    <property type="component" value="Unassembled WGS sequence"/>
</dbReference>
<dbReference type="CDD" id="cd01347">
    <property type="entry name" value="ligand_gated_channel"/>
    <property type="match status" value="1"/>
</dbReference>
<dbReference type="EMBL" id="JACHKA010000001">
    <property type="protein sequence ID" value="MBB5987496.1"/>
    <property type="molecule type" value="Genomic_DNA"/>
</dbReference>
<dbReference type="SUPFAM" id="SSF56935">
    <property type="entry name" value="Porins"/>
    <property type="match status" value="1"/>
</dbReference>
<dbReference type="Gene3D" id="2.40.170.20">
    <property type="entry name" value="TonB-dependent receptor, beta-barrel domain"/>
    <property type="match status" value="1"/>
</dbReference>
<dbReference type="InterPro" id="IPR039426">
    <property type="entry name" value="TonB-dep_rcpt-like"/>
</dbReference>
<keyword evidence="4 10" id="KW-1134">Transmembrane beta strand</keyword>
<dbReference type="InterPro" id="IPR037066">
    <property type="entry name" value="Plug_dom_sf"/>
</dbReference>
<dbReference type="RefSeq" id="WP_184156045.1">
    <property type="nucleotide sequence ID" value="NZ_JACHKA010000001.1"/>
</dbReference>
<evidence type="ECO:0000256" key="9">
    <source>
        <dbReference type="ARBA" id="ARBA00023237"/>
    </source>
</evidence>
<dbReference type="Gene3D" id="2.170.130.10">
    <property type="entry name" value="TonB-dependent receptor, plug domain"/>
    <property type="match status" value="1"/>
</dbReference>